<accession>A0AAN8LR06</accession>
<organism evidence="2 3">
    <name type="scientific">Coregonus suidteri</name>
    <dbReference type="NCBI Taxonomy" id="861788"/>
    <lineage>
        <taxon>Eukaryota</taxon>
        <taxon>Metazoa</taxon>
        <taxon>Chordata</taxon>
        <taxon>Craniata</taxon>
        <taxon>Vertebrata</taxon>
        <taxon>Euteleostomi</taxon>
        <taxon>Actinopterygii</taxon>
        <taxon>Neopterygii</taxon>
        <taxon>Teleostei</taxon>
        <taxon>Protacanthopterygii</taxon>
        <taxon>Salmoniformes</taxon>
        <taxon>Salmonidae</taxon>
        <taxon>Coregoninae</taxon>
        <taxon>Coregonus</taxon>
    </lineage>
</organism>
<gene>
    <name evidence="2" type="ORF">J4Q44_G00186400</name>
</gene>
<dbReference type="Proteomes" id="UP001356427">
    <property type="component" value="Unassembled WGS sequence"/>
</dbReference>
<dbReference type="EMBL" id="JAGTTL010000016">
    <property type="protein sequence ID" value="KAK6310585.1"/>
    <property type="molecule type" value="Genomic_DNA"/>
</dbReference>
<name>A0AAN8LR06_9TELE</name>
<comment type="caution">
    <text evidence="2">The sequence shown here is derived from an EMBL/GenBank/DDBJ whole genome shotgun (WGS) entry which is preliminary data.</text>
</comment>
<proteinExistence type="predicted"/>
<sequence length="132" mass="15097">MKTSMMHSDEDGDEDRKENNSRLRLRGLKIRVYKPHSGVRKNRKLVEHACPCLPNRGSEDSGDLLSYLPEDRLGLSVEFDGDSRAVIILPPHLQRRLGGYVATLMTRRKNYVRKPNEDHLPFVTLPMASDLT</sequence>
<evidence type="ECO:0000313" key="2">
    <source>
        <dbReference type="EMBL" id="KAK6310585.1"/>
    </source>
</evidence>
<reference evidence="2 3" key="1">
    <citation type="submission" date="2021-04" db="EMBL/GenBank/DDBJ databases">
        <authorList>
            <person name="De Guttry C."/>
            <person name="Zahm M."/>
            <person name="Klopp C."/>
            <person name="Cabau C."/>
            <person name="Louis A."/>
            <person name="Berthelot C."/>
            <person name="Parey E."/>
            <person name="Roest Crollius H."/>
            <person name="Montfort J."/>
            <person name="Robinson-Rechavi M."/>
            <person name="Bucao C."/>
            <person name="Bouchez O."/>
            <person name="Gislard M."/>
            <person name="Lluch J."/>
            <person name="Milhes M."/>
            <person name="Lampietro C."/>
            <person name="Lopez Roques C."/>
            <person name="Donnadieu C."/>
            <person name="Braasch I."/>
            <person name="Desvignes T."/>
            <person name="Postlethwait J."/>
            <person name="Bobe J."/>
            <person name="Wedekind C."/>
            <person name="Guiguen Y."/>
        </authorList>
    </citation>
    <scope>NUCLEOTIDE SEQUENCE [LARGE SCALE GENOMIC DNA]</scope>
    <source>
        <strain evidence="2">Cs_M1</strain>
        <tissue evidence="2">Blood</tissue>
    </source>
</reference>
<keyword evidence="3" id="KW-1185">Reference proteome</keyword>
<feature type="region of interest" description="Disordered" evidence="1">
    <location>
        <begin position="1"/>
        <end position="21"/>
    </location>
</feature>
<protein>
    <submittedName>
        <fullName evidence="2">Uncharacterized protein</fullName>
    </submittedName>
</protein>
<dbReference type="AlphaFoldDB" id="A0AAN8LR06"/>
<evidence type="ECO:0000256" key="1">
    <source>
        <dbReference type="SAM" id="MobiDB-lite"/>
    </source>
</evidence>
<evidence type="ECO:0000313" key="3">
    <source>
        <dbReference type="Proteomes" id="UP001356427"/>
    </source>
</evidence>